<dbReference type="InterPro" id="IPR018108">
    <property type="entry name" value="MCP_transmembrane"/>
</dbReference>
<dbReference type="PANTHER" id="PTHR45624:SF12">
    <property type="entry name" value="MITOCHONDRIAL ORNITHINE TRANSPORTER 1"/>
    <property type="match status" value="1"/>
</dbReference>
<comment type="similarity">
    <text evidence="2 10">Belongs to the mitochondrial carrier (TC 2.A.29) family.</text>
</comment>
<evidence type="ECO:0000313" key="15">
    <source>
        <dbReference type="Proteomes" id="UP000663852"/>
    </source>
</evidence>
<evidence type="ECO:0000313" key="12">
    <source>
        <dbReference type="EMBL" id="CAF0745245.1"/>
    </source>
</evidence>
<dbReference type="EMBL" id="CAJNOJ010000171">
    <property type="protein sequence ID" value="CAF1238168.1"/>
    <property type="molecule type" value="Genomic_DNA"/>
</dbReference>
<feature type="transmembrane region" description="Helical" evidence="11">
    <location>
        <begin position="216"/>
        <end position="236"/>
    </location>
</feature>
<dbReference type="Gene3D" id="1.50.40.10">
    <property type="entry name" value="Mitochondrial carrier domain"/>
    <property type="match status" value="1"/>
</dbReference>
<dbReference type="AlphaFoldDB" id="A0A814Z322"/>
<feature type="repeat" description="Solcar" evidence="9">
    <location>
        <begin position="210"/>
        <end position="293"/>
    </location>
</feature>
<evidence type="ECO:0000256" key="9">
    <source>
        <dbReference type="PROSITE-ProRule" id="PRU00282"/>
    </source>
</evidence>
<keyword evidence="3 10" id="KW-0813">Transport</keyword>
<feature type="repeat" description="Solcar" evidence="9">
    <location>
        <begin position="3"/>
        <end position="87"/>
    </location>
</feature>
<gene>
    <name evidence="13" type="ORF">EDS130_LOCUS27308</name>
    <name evidence="12" type="ORF">XAT740_LOCUS121</name>
</gene>
<evidence type="ECO:0000313" key="13">
    <source>
        <dbReference type="EMBL" id="CAF1238168.1"/>
    </source>
</evidence>
<dbReference type="EMBL" id="CAJNOR010000003">
    <property type="protein sequence ID" value="CAF0745245.1"/>
    <property type="molecule type" value="Genomic_DNA"/>
</dbReference>
<evidence type="ECO:0000256" key="8">
    <source>
        <dbReference type="ARBA" id="ARBA00023136"/>
    </source>
</evidence>
<evidence type="ECO:0000256" key="11">
    <source>
        <dbReference type="SAM" id="Phobius"/>
    </source>
</evidence>
<dbReference type="GO" id="GO:0031966">
    <property type="term" value="C:mitochondrial membrane"/>
    <property type="evidence" value="ECO:0007669"/>
    <property type="project" value="UniProtKB-SubCell"/>
</dbReference>
<keyword evidence="4 9" id="KW-0812">Transmembrane</keyword>
<keyword evidence="5" id="KW-0677">Repeat</keyword>
<keyword evidence="6 11" id="KW-1133">Transmembrane helix</keyword>
<sequence>MTSNAFIDCLGGIFGAVSSVYVGQPLDTIKTKLQTFPTQYHNFLDCSYKIFSQSGIRGFYAGTVPSLVGNIAENGILFMAYGQCQRLICSLTNKTNAEQLTAVENMFAGSVGSIFSSLVLCPTELVKCRLQTLNDMPASNTSDYAGPQKHKIISPIDVTRYILRKEGVFGLFRGLTATLARECPGNACFFGGYELTRSFLTNENEKKVDIGFFKTWIAGGMAGVCFWVVMFPVDVVKSRIQVFKPTLSFSKYTLEILKNEGFMTFYAGLLPTLIRTFLATGTLFITYEHTRYLFCDALLI</sequence>
<dbReference type="Proteomes" id="UP000663828">
    <property type="component" value="Unassembled WGS sequence"/>
</dbReference>
<evidence type="ECO:0000256" key="3">
    <source>
        <dbReference type="ARBA" id="ARBA00022448"/>
    </source>
</evidence>
<protein>
    <recommendedName>
        <fullName evidence="16">Mitochondrial ornithine transporter 1</fullName>
    </recommendedName>
</protein>
<evidence type="ECO:0008006" key="16">
    <source>
        <dbReference type="Google" id="ProtNLM"/>
    </source>
</evidence>
<evidence type="ECO:0000256" key="2">
    <source>
        <dbReference type="ARBA" id="ARBA00006375"/>
    </source>
</evidence>
<dbReference type="InterPro" id="IPR023395">
    <property type="entry name" value="MCP_dom_sf"/>
</dbReference>
<dbReference type="GO" id="GO:0000064">
    <property type="term" value="F:L-ornithine transmembrane transporter activity"/>
    <property type="evidence" value="ECO:0007669"/>
    <property type="project" value="TreeGrafter"/>
</dbReference>
<keyword evidence="14" id="KW-1185">Reference proteome</keyword>
<evidence type="ECO:0000256" key="6">
    <source>
        <dbReference type="ARBA" id="ARBA00022989"/>
    </source>
</evidence>
<dbReference type="OrthoDB" id="409586at2759"/>
<dbReference type="Pfam" id="PF00153">
    <property type="entry name" value="Mito_carr"/>
    <property type="match status" value="3"/>
</dbReference>
<dbReference type="SUPFAM" id="SSF103506">
    <property type="entry name" value="Mitochondrial carrier"/>
    <property type="match status" value="1"/>
</dbReference>
<reference evidence="13" key="1">
    <citation type="submission" date="2021-02" db="EMBL/GenBank/DDBJ databases">
        <authorList>
            <person name="Nowell W R."/>
        </authorList>
    </citation>
    <scope>NUCLEOTIDE SEQUENCE</scope>
</reference>
<dbReference type="PROSITE" id="PS50920">
    <property type="entry name" value="SOLCAR"/>
    <property type="match status" value="3"/>
</dbReference>
<accession>A0A814Z322</accession>
<evidence type="ECO:0000256" key="1">
    <source>
        <dbReference type="ARBA" id="ARBA00004225"/>
    </source>
</evidence>
<evidence type="ECO:0000256" key="10">
    <source>
        <dbReference type="RuleBase" id="RU000488"/>
    </source>
</evidence>
<dbReference type="GO" id="GO:1990575">
    <property type="term" value="P:mitochondrial L-ornithine transmembrane transport"/>
    <property type="evidence" value="ECO:0007669"/>
    <property type="project" value="TreeGrafter"/>
</dbReference>
<evidence type="ECO:0000313" key="14">
    <source>
        <dbReference type="Proteomes" id="UP000663828"/>
    </source>
</evidence>
<keyword evidence="7" id="KW-0496">Mitochondrion</keyword>
<name>A0A814Z322_ADIRI</name>
<feature type="repeat" description="Solcar" evidence="9">
    <location>
        <begin position="100"/>
        <end position="199"/>
    </location>
</feature>
<keyword evidence="8 9" id="KW-0472">Membrane</keyword>
<evidence type="ECO:0000256" key="7">
    <source>
        <dbReference type="ARBA" id="ARBA00023128"/>
    </source>
</evidence>
<dbReference type="InterPro" id="IPR050567">
    <property type="entry name" value="Mitochondrial_Carrier"/>
</dbReference>
<comment type="subcellular location">
    <subcellularLocation>
        <location evidence="1">Mitochondrion membrane</location>
        <topology evidence="1">Multi-pass membrane protein</topology>
    </subcellularLocation>
</comment>
<evidence type="ECO:0000256" key="5">
    <source>
        <dbReference type="ARBA" id="ARBA00022737"/>
    </source>
</evidence>
<proteinExistence type="inferred from homology"/>
<dbReference type="Proteomes" id="UP000663852">
    <property type="component" value="Unassembled WGS sequence"/>
</dbReference>
<organism evidence="13 15">
    <name type="scientific">Adineta ricciae</name>
    <name type="common">Rotifer</name>
    <dbReference type="NCBI Taxonomy" id="249248"/>
    <lineage>
        <taxon>Eukaryota</taxon>
        <taxon>Metazoa</taxon>
        <taxon>Spiralia</taxon>
        <taxon>Gnathifera</taxon>
        <taxon>Rotifera</taxon>
        <taxon>Eurotatoria</taxon>
        <taxon>Bdelloidea</taxon>
        <taxon>Adinetida</taxon>
        <taxon>Adinetidae</taxon>
        <taxon>Adineta</taxon>
    </lineage>
</organism>
<comment type="caution">
    <text evidence="13">The sequence shown here is derived from an EMBL/GenBank/DDBJ whole genome shotgun (WGS) entry which is preliminary data.</text>
</comment>
<evidence type="ECO:0000256" key="4">
    <source>
        <dbReference type="ARBA" id="ARBA00022692"/>
    </source>
</evidence>
<dbReference type="PANTHER" id="PTHR45624">
    <property type="entry name" value="MITOCHONDRIAL BASIC AMINO ACIDS TRANSPORTER-RELATED"/>
    <property type="match status" value="1"/>
</dbReference>